<dbReference type="AlphaFoldDB" id="A0A921KJL4"/>
<sequence length="192" mass="22990">MSYNNSGSLSKEETIQLALQSGIISFDEISMSVEEMRRKEILSNHPYSIWYCESDNLWKTYLPDPSKKNGRVFRKRKTREEIEDVVIQYYDNQQQEIYIRDVFKEWSESKLSYGEIQKQSYDRYCTDFQRFFPSNHSICRKKFKNITYDDLTDFIKSTIHDKHLTRKTFSGLRLLIRGIFKYGKSKGYTDLS</sequence>
<feature type="domain" description="Core-binding (CB)" evidence="3">
    <location>
        <begin position="97"/>
        <end position="184"/>
    </location>
</feature>
<name>A0A921KJL4_9FIRM</name>
<comment type="caution">
    <text evidence="4">The sequence shown here is derived from an EMBL/GenBank/DDBJ whole genome shotgun (WGS) entry which is preliminary data.</text>
</comment>
<keyword evidence="1 2" id="KW-0238">DNA-binding</keyword>
<reference evidence="4" key="2">
    <citation type="submission" date="2021-09" db="EMBL/GenBank/DDBJ databases">
        <authorList>
            <person name="Gilroy R."/>
        </authorList>
    </citation>
    <scope>NUCLEOTIDE SEQUENCE</scope>
    <source>
        <strain evidence="4">CHK193-16274</strain>
    </source>
</reference>
<dbReference type="Proteomes" id="UP000749320">
    <property type="component" value="Unassembled WGS sequence"/>
</dbReference>
<accession>A0A921KJL4</accession>
<evidence type="ECO:0000313" key="5">
    <source>
        <dbReference type="Proteomes" id="UP000749320"/>
    </source>
</evidence>
<dbReference type="GO" id="GO:0003677">
    <property type="term" value="F:DNA binding"/>
    <property type="evidence" value="ECO:0007669"/>
    <property type="project" value="UniProtKB-UniRule"/>
</dbReference>
<evidence type="ECO:0000313" key="4">
    <source>
        <dbReference type="EMBL" id="HJF40706.1"/>
    </source>
</evidence>
<dbReference type="EMBL" id="DYWV01000241">
    <property type="protein sequence ID" value="HJF40706.1"/>
    <property type="molecule type" value="Genomic_DNA"/>
</dbReference>
<protein>
    <recommendedName>
        <fullName evidence="3">Core-binding (CB) domain-containing protein</fullName>
    </recommendedName>
</protein>
<dbReference type="InterPro" id="IPR044068">
    <property type="entry name" value="CB"/>
</dbReference>
<evidence type="ECO:0000256" key="1">
    <source>
        <dbReference type="ARBA" id="ARBA00023125"/>
    </source>
</evidence>
<feature type="non-terminal residue" evidence="4">
    <location>
        <position position="192"/>
    </location>
</feature>
<dbReference type="PROSITE" id="PS51900">
    <property type="entry name" value="CB"/>
    <property type="match status" value="1"/>
</dbReference>
<dbReference type="InterPro" id="IPR010998">
    <property type="entry name" value="Integrase_recombinase_N"/>
</dbReference>
<reference evidence="4" key="1">
    <citation type="journal article" date="2021" name="PeerJ">
        <title>Extensive microbial diversity within the chicken gut microbiome revealed by metagenomics and culture.</title>
        <authorList>
            <person name="Gilroy R."/>
            <person name="Ravi A."/>
            <person name="Getino M."/>
            <person name="Pursley I."/>
            <person name="Horton D.L."/>
            <person name="Alikhan N.F."/>
            <person name="Baker D."/>
            <person name="Gharbi K."/>
            <person name="Hall N."/>
            <person name="Watson M."/>
            <person name="Adriaenssens E.M."/>
            <person name="Foster-Nyarko E."/>
            <person name="Jarju S."/>
            <person name="Secka A."/>
            <person name="Antonio M."/>
            <person name="Oren A."/>
            <person name="Chaudhuri R.R."/>
            <person name="La Ragione R."/>
            <person name="Hildebrand F."/>
            <person name="Pallen M.J."/>
        </authorList>
    </citation>
    <scope>NUCLEOTIDE SEQUENCE</scope>
    <source>
        <strain evidence="4">CHK193-16274</strain>
    </source>
</reference>
<evidence type="ECO:0000256" key="2">
    <source>
        <dbReference type="PROSITE-ProRule" id="PRU01248"/>
    </source>
</evidence>
<organism evidence="4 5">
    <name type="scientific">Thomasclavelia spiroformis</name>
    <dbReference type="NCBI Taxonomy" id="29348"/>
    <lineage>
        <taxon>Bacteria</taxon>
        <taxon>Bacillati</taxon>
        <taxon>Bacillota</taxon>
        <taxon>Erysipelotrichia</taxon>
        <taxon>Erysipelotrichales</taxon>
        <taxon>Coprobacillaceae</taxon>
        <taxon>Thomasclavelia</taxon>
    </lineage>
</organism>
<proteinExistence type="predicted"/>
<gene>
    <name evidence="4" type="ORF">K8V91_07265</name>
</gene>
<evidence type="ECO:0000259" key="3">
    <source>
        <dbReference type="PROSITE" id="PS51900"/>
    </source>
</evidence>
<dbReference type="Gene3D" id="1.10.150.130">
    <property type="match status" value="1"/>
</dbReference>